<sequence length="548" mass="59336">MATLSDPPLRGSARITGVFFDPARGIAAVASEFPLLALPRARAAYGGQALRYRVALYRRGESSPFAALDALRHPVNDVAFHPTESVAAIGAGSYDGGYLFEGELVAWDWSNGRHARLFERMPEVARCACDADGRGITAWVRPWDEEWEGLPDTPDAAFNTLYRVRVPYGEATWSKAPAQSPALCADDAAPEEAPCAQAAAPADRLAQWLGLPGLEQTGAIHDLAWLDDYRIAAAHRGCLLEIHDVRGGPATRYTGEGYGCEILLAAGVHVHAAAPADRSAPRWSQDSRLYRWTEDGLDLVAAYEGEFTFSASSEGMLLGRMNRYPRPQRPLDLLRDLRRGDERRLDLGHYDCFNHYLRIDGAPCLFALQGTPAGSHEHKHLCIVYADGRVRRLWPVLKADGKPASHAMELCGCYLDDAQGAAVVLAGRHYSPTVGDACAGFIYRRRLDGKEPSWRHPTRASAAAIVALPQAGLVAAAFLDGTLMLMDAGTGGIRRNAKLRLEGLPTVAHAMAARGDRLALGTADGRIAVVSASELLRQDATPYRADIG</sequence>
<gene>
    <name evidence="1" type="ORF">FOC81_06070</name>
</gene>
<dbReference type="SUPFAM" id="SSF63829">
    <property type="entry name" value="Calcium-dependent phosphotriesterase"/>
    <property type="match status" value="1"/>
</dbReference>
<dbReference type="Gene3D" id="2.130.10.10">
    <property type="entry name" value="YVTN repeat-like/Quinoprotein amine dehydrogenase"/>
    <property type="match status" value="1"/>
</dbReference>
<dbReference type="InterPro" id="IPR015943">
    <property type="entry name" value="WD40/YVTN_repeat-like_dom_sf"/>
</dbReference>
<dbReference type="EMBL" id="CP054569">
    <property type="protein sequence ID" value="QKQ46275.1"/>
    <property type="molecule type" value="Genomic_DNA"/>
</dbReference>
<reference evidence="1 2" key="1">
    <citation type="submission" date="2020-05" db="EMBL/GenBank/DDBJ databases">
        <title>FDA dAtabase for Regulatory Grade micrObial Sequences (FDA-ARGOS): Supporting development and validation of Infectious Disease Dx tests.</title>
        <authorList>
            <person name="Sproer C."/>
            <person name="Gronow S."/>
            <person name="Severitt S."/>
            <person name="Schroder I."/>
            <person name="Tallon L."/>
            <person name="Sadzewicz L."/>
            <person name="Zhao X."/>
            <person name="Vavikolanu K."/>
            <person name="Mehta A."/>
            <person name="Aluvathingal J."/>
            <person name="Nadendla S."/>
            <person name="Myers T."/>
            <person name="Yan Y."/>
            <person name="Sichtig H."/>
        </authorList>
    </citation>
    <scope>NUCLEOTIDE SEQUENCE [LARGE SCALE GENOMIC DNA]</scope>
    <source>
        <strain evidence="1 2">FDAARGOS_787</strain>
    </source>
</reference>
<proteinExistence type="predicted"/>
<evidence type="ECO:0000313" key="1">
    <source>
        <dbReference type="EMBL" id="QKQ46275.1"/>
    </source>
</evidence>
<evidence type="ECO:0000313" key="2">
    <source>
        <dbReference type="Proteomes" id="UP000509782"/>
    </source>
</evidence>
<organism evidence="1 2">
    <name type="scientific">Achromobacter denitrificans</name>
    <name type="common">Alcaligenes denitrificans</name>
    <dbReference type="NCBI Taxonomy" id="32002"/>
    <lineage>
        <taxon>Bacteria</taxon>
        <taxon>Pseudomonadati</taxon>
        <taxon>Pseudomonadota</taxon>
        <taxon>Betaproteobacteria</taxon>
        <taxon>Burkholderiales</taxon>
        <taxon>Alcaligenaceae</taxon>
        <taxon>Achromobacter</taxon>
    </lineage>
</organism>
<name>A0A6N0JGQ8_ACHDE</name>
<dbReference type="Proteomes" id="UP000509782">
    <property type="component" value="Chromosome"/>
</dbReference>
<dbReference type="AlphaFoldDB" id="A0A6N0JGQ8"/>
<protein>
    <submittedName>
        <fullName evidence="1">Uncharacterized protein</fullName>
    </submittedName>
</protein>
<dbReference type="RefSeq" id="WP_174715927.1">
    <property type="nucleotide sequence ID" value="NZ_CP054569.1"/>
</dbReference>
<accession>A0A6N0JGQ8</accession>